<keyword evidence="2" id="KW-1185">Reference proteome</keyword>
<organism evidence="1 2">
    <name type="scientific">Paenibacillus tundrae</name>
    <dbReference type="NCBI Taxonomy" id="528187"/>
    <lineage>
        <taxon>Bacteria</taxon>
        <taxon>Bacillati</taxon>
        <taxon>Bacillota</taxon>
        <taxon>Bacilli</taxon>
        <taxon>Bacillales</taxon>
        <taxon>Paenibacillaceae</taxon>
        <taxon>Paenibacillus</taxon>
    </lineage>
</organism>
<evidence type="ECO:0000313" key="1">
    <source>
        <dbReference type="EMBL" id="MDQ0169304.1"/>
    </source>
</evidence>
<dbReference type="RefSeq" id="WP_307213283.1">
    <property type="nucleotide sequence ID" value="NZ_JAUSTI010000002.1"/>
</dbReference>
<reference evidence="1 2" key="1">
    <citation type="submission" date="2023-07" db="EMBL/GenBank/DDBJ databases">
        <title>Sorghum-associated microbial communities from plants grown in Nebraska, USA.</title>
        <authorList>
            <person name="Schachtman D."/>
        </authorList>
    </citation>
    <scope>NUCLEOTIDE SEQUENCE [LARGE SCALE GENOMIC DNA]</scope>
    <source>
        <strain evidence="1 2">DS1314</strain>
    </source>
</reference>
<accession>A0ABT9W7U1</accession>
<sequence>MAKLVSGLTFILVLILTVGCSSPNEQTQSDADIIGTIIEVREQDHQILIEQNNADDSATNLIWISQDQDSEIIVAGVAKTKFEKSFQNKKVEVWIKNLIAQSSPPQALADKVMID</sequence>
<protein>
    <recommendedName>
        <fullName evidence="3">DUF3221 domain-containing protein</fullName>
    </recommendedName>
</protein>
<evidence type="ECO:0008006" key="3">
    <source>
        <dbReference type="Google" id="ProtNLM"/>
    </source>
</evidence>
<dbReference type="InterPro" id="IPR021598">
    <property type="entry name" value="DUF3221"/>
</dbReference>
<name>A0ABT9W7U1_9BACL</name>
<evidence type="ECO:0000313" key="2">
    <source>
        <dbReference type="Proteomes" id="UP001233836"/>
    </source>
</evidence>
<dbReference type="Pfam" id="PF11518">
    <property type="entry name" value="DUF3221"/>
    <property type="match status" value="1"/>
</dbReference>
<dbReference type="Proteomes" id="UP001233836">
    <property type="component" value="Unassembled WGS sequence"/>
</dbReference>
<dbReference type="EMBL" id="JAUSTI010000002">
    <property type="protein sequence ID" value="MDQ0169304.1"/>
    <property type="molecule type" value="Genomic_DNA"/>
</dbReference>
<gene>
    <name evidence="1" type="ORF">J2T19_000744</name>
</gene>
<dbReference type="PROSITE" id="PS51257">
    <property type="entry name" value="PROKAR_LIPOPROTEIN"/>
    <property type="match status" value="1"/>
</dbReference>
<proteinExistence type="predicted"/>
<comment type="caution">
    <text evidence="1">The sequence shown here is derived from an EMBL/GenBank/DDBJ whole genome shotgun (WGS) entry which is preliminary data.</text>
</comment>